<feature type="region of interest" description="Disordered" evidence="1">
    <location>
        <begin position="1"/>
        <end position="55"/>
    </location>
</feature>
<organism evidence="2 3">
    <name type="scientific">Cinchona calisaya</name>
    <dbReference type="NCBI Taxonomy" id="153742"/>
    <lineage>
        <taxon>Eukaryota</taxon>
        <taxon>Viridiplantae</taxon>
        <taxon>Streptophyta</taxon>
        <taxon>Embryophyta</taxon>
        <taxon>Tracheophyta</taxon>
        <taxon>Spermatophyta</taxon>
        <taxon>Magnoliopsida</taxon>
        <taxon>eudicotyledons</taxon>
        <taxon>Gunneridae</taxon>
        <taxon>Pentapetalae</taxon>
        <taxon>asterids</taxon>
        <taxon>lamiids</taxon>
        <taxon>Gentianales</taxon>
        <taxon>Rubiaceae</taxon>
        <taxon>Cinchonoideae</taxon>
        <taxon>Cinchoneae</taxon>
        <taxon>Cinchona</taxon>
    </lineage>
</organism>
<proteinExistence type="predicted"/>
<reference evidence="2 3" key="1">
    <citation type="submission" date="2024-11" db="EMBL/GenBank/DDBJ databases">
        <title>A near-complete genome assembly of Cinchona calisaya.</title>
        <authorList>
            <person name="Lian D.C."/>
            <person name="Zhao X.W."/>
            <person name="Wei L."/>
        </authorList>
    </citation>
    <scope>NUCLEOTIDE SEQUENCE [LARGE SCALE GENOMIC DNA]</scope>
    <source>
        <tissue evidence="2">Nenye</tissue>
    </source>
</reference>
<feature type="compositionally biased region" description="Basic residues" evidence="1">
    <location>
        <begin position="37"/>
        <end position="46"/>
    </location>
</feature>
<dbReference type="EMBL" id="JBJUIK010000011">
    <property type="protein sequence ID" value="KAL3513535.1"/>
    <property type="molecule type" value="Genomic_DNA"/>
</dbReference>
<dbReference type="AlphaFoldDB" id="A0ABD2Z5C9"/>
<sequence>MKIELTDSPKVIGGGIHGESKEGGDGRTGKDVEKRERLKGKRRGRRRSEEMKKGKDIERFGDAKCGYSRSTDDIKKKEAEATSLQRYVLHYKSVLRHSFLNSENSILDYCAFS</sequence>
<gene>
    <name evidence="2" type="ORF">ACH5RR_026252</name>
</gene>
<feature type="compositionally biased region" description="Basic and acidic residues" evidence="1">
    <location>
        <begin position="18"/>
        <end position="36"/>
    </location>
</feature>
<dbReference type="Proteomes" id="UP001630127">
    <property type="component" value="Unassembled WGS sequence"/>
</dbReference>
<protein>
    <submittedName>
        <fullName evidence="2">Uncharacterized protein</fullName>
    </submittedName>
</protein>
<accession>A0ABD2Z5C9</accession>
<comment type="caution">
    <text evidence="2">The sequence shown here is derived from an EMBL/GenBank/DDBJ whole genome shotgun (WGS) entry which is preliminary data.</text>
</comment>
<evidence type="ECO:0000313" key="3">
    <source>
        <dbReference type="Proteomes" id="UP001630127"/>
    </source>
</evidence>
<keyword evidence="3" id="KW-1185">Reference proteome</keyword>
<evidence type="ECO:0000313" key="2">
    <source>
        <dbReference type="EMBL" id="KAL3513535.1"/>
    </source>
</evidence>
<evidence type="ECO:0000256" key="1">
    <source>
        <dbReference type="SAM" id="MobiDB-lite"/>
    </source>
</evidence>
<name>A0ABD2Z5C9_9GENT</name>